<dbReference type="InterPro" id="IPR029063">
    <property type="entry name" value="SAM-dependent_MTases_sf"/>
</dbReference>
<dbReference type="PANTHER" id="PTHR47816">
    <property type="entry name" value="RIBOSOMAL RNA SMALL SUBUNIT METHYLTRANSFERASE C"/>
    <property type="match status" value="1"/>
</dbReference>
<dbReference type="GO" id="GO:0008757">
    <property type="term" value="F:S-adenosylmethionine-dependent methyltransferase activity"/>
    <property type="evidence" value="ECO:0007669"/>
    <property type="project" value="InterPro"/>
</dbReference>
<dbReference type="Proteomes" id="UP000199181">
    <property type="component" value="Unassembled WGS sequence"/>
</dbReference>
<sequence>MAADGQPGRACLDRACPPLKAGPVTIQDEPLLQLGRALRDSGYHFITVTPEAHRRVNERPSAQTARTVRDVFGWSRPFQPEVLPAHLLGLLERAEMVEHLTNGWLRSLVRFSTLGGGLYLHDAYPTLAEDSVFFGPDTYRFASLLARVPGRFRRAVDLGCGSGAGGLSLAGRVDSLVLSDVSTRALRFSRINASLNGVSGVECTRSDGLRAIPGDVDLVMANPPYLVDEGSRTYRHGGGSYGIELSVRFTREALERLGPGGTFVLYSGTPVVDGEDQLKAALLPFLQRPGVQAHYEELDPDVFSEELEKRPYANVERLAVVALVATRSA</sequence>
<dbReference type="GO" id="GO:0032259">
    <property type="term" value="P:methylation"/>
    <property type="evidence" value="ECO:0007669"/>
    <property type="project" value="UniProtKB-KW"/>
</dbReference>
<feature type="domain" description="Methyltransferase small" evidence="4">
    <location>
        <begin position="145"/>
        <end position="264"/>
    </location>
</feature>
<keyword evidence="6" id="KW-1185">Reference proteome</keyword>
<keyword evidence="3" id="KW-0949">S-adenosyl-L-methionine</keyword>
<dbReference type="PANTHER" id="PTHR47816:SF4">
    <property type="entry name" value="RIBOSOMAL RNA SMALL SUBUNIT METHYLTRANSFERASE C"/>
    <property type="match status" value="1"/>
</dbReference>
<evidence type="ECO:0000313" key="6">
    <source>
        <dbReference type="Proteomes" id="UP000199181"/>
    </source>
</evidence>
<dbReference type="SUPFAM" id="SSF53335">
    <property type="entry name" value="S-adenosyl-L-methionine-dependent methyltransferases"/>
    <property type="match status" value="1"/>
</dbReference>
<evidence type="ECO:0000256" key="3">
    <source>
        <dbReference type="ARBA" id="ARBA00022691"/>
    </source>
</evidence>
<proteinExistence type="predicted"/>
<dbReference type="CDD" id="cd02440">
    <property type="entry name" value="AdoMet_MTases"/>
    <property type="match status" value="1"/>
</dbReference>
<dbReference type="InterPro" id="IPR046977">
    <property type="entry name" value="RsmC/RlmG"/>
</dbReference>
<protein>
    <submittedName>
        <fullName evidence="5">Methylase of polypeptide chain release factors</fullName>
    </submittedName>
</protein>
<evidence type="ECO:0000313" key="5">
    <source>
        <dbReference type="EMBL" id="SET85539.1"/>
    </source>
</evidence>
<organism evidence="5 6">
    <name type="scientific">Stigmatella erecta</name>
    <dbReference type="NCBI Taxonomy" id="83460"/>
    <lineage>
        <taxon>Bacteria</taxon>
        <taxon>Pseudomonadati</taxon>
        <taxon>Myxococcota</taxon>
        <taxon>Myxococcia</taxon>
        <taxon>Myxococcales</taxon>
        <taxon>Cystobacterineae</taxon>
        <taxon>Archangiaceae</taxon>
        <taxon>Stigmatella</taxon>
    </lineage>
</organism>
<reference evidence="6" key="1">
    <citation type="submission" date="2016-10" db="EMBL/GenBank/DDBJ databases">
        <authorList>
            <person name="Varghese N."/>
            <person name="Submissions S."/>
        </authorList>
    </citation>
    <scope>NUCLEOTIDE SEQUENCE [LARGE SCALE GENOMIC DNA]</scope>
    <source>
        <strain evidence="6">DSM 16858</strain>
    </source>
</reference>
<dbReference type="InterPro" id="IPR007848">
    <property type="entry name" value="Small_mtfrase_dom"/>
</dbReference>
<dbReference type="AlphaFoldDB" id="A0A1I0HNM5"/>
<evidence type="ECO:0000259" key="4">
    <source>
        <dbReference type="Pfam" id="PF05175"/>
    </source>
</evidence>
<keyword evidence="1 5" id="KW-0489">Methyltransferase</keyword>
<gene>
    <name evidence="5" type="ORF">SAMN05443639_10524</name>
</gene>
<name>A0A1I0HNM5_9BACT</name>
<keyword evidence="2" id="KW-0808">Transferase</keyword>
<dbReference type="Pfam" id="PF05175">
    <property type="entry name" value="MTS"/>
    <property type="match status" value="1"/>
</dbReference>
<evidence type="ECO:0000256" key="1">
    <source>
        <dbReference type="ARBA" id="ARBA00022603"/>
    </source>
</evidence>
<evidence type="ECO:0000256" key="2">
    <source>
        <dbReference type="ARBA" id="ARBA00022679"/>
    </source>
</evidence>
<dbReference type="EMBL" id="FOIJ01000005">
    <property type="protein sequence ID" value="SET85539.1"/>
    <property type="molecule type" value="Genomic_DNA"/>
</dbReference>
<accession>A0A1I0HNM5</accession>
<dbReference type="Gene3D" id="3.40.50.150">
    <property type="entry name" value="Vaccinia Virus protein VP39"/>
    <property type="match status" value="1"/>
</dbReference>